<evidence type="ECO:0000313" key="2">
    <source>
        <dbReference type="Proteomes" id="UP000299102"/>
    </source>
</evidence>
<dbReference type="Proteomes" id="UP000299102">
    <property type="component" value="Unassembled WGS sequence"/>
</dbReference>
<gene>
    <name evidence="1" type="ORF">EVAR_6335_1</name>
</gene>
<evidence type="ECO:0000313" key="1">
    <source>
        <dbReference type="EMBL" id="GBP10791.1"/>
    </source>
</evidence>
<comment type="caution">
    <text evidence="1">The sequence shown here is derived from an EMBL/GenBank/DDBJ whole genome shotgun (WGS) entry which is preliminary data.</text>
</comment>
<keyword evidence="2" id="KW-1185">Reference proteome</keyword>
<sequence length="71" mass="8121">MEDLEKMRALLHVEIPNFHLHFTGAASLQLGVFVNLDSSTILTWIWTGAWAYKPCVAYRITELEGTTKKKE</sequence>
<dbReference type="AlphaFoldDB" id="A0A4C1TBV4"/>
<accession>A0A4C1TBV4</accession>
<organism evidence="1 2">
    <name type="scientific">Eumeta variegata</name>
    <name type="common">Bagworm moth</name>
    <name type="synonym">Eumeta japonica</name>
    <dbReference type="NCBI Taxonomy" id="151549"/>
    <lineage>
        <taxon>Eukaryota</taxon>
        <taxon>Metazoa</taxon>
        <taxon>Ecdysozoa</taxon>
        <taxon>Arthropoda</taxon>
        <taxon>Hexapoda</taxon>
        <taxon>Insecta</taxon>
        <taxon>Pterygota</taxon>
        <taxon>Neoptera</taxon>
        <taxon>Endopterygota</taxon>
        <taxon>Lepidoptera</taxon>
        <taxon>Glossata</taxon>
        <taxon>Ditrysia</taxon>
        <taxon>Tineoidea</taxon>
        <taxon>Psychidae</taxon>
        <taxon>Oiketicinae</taxon>
        <taxon>Eumeta</taxon>
    </lineage>
</organism>
<name>A0A4C1TBV4_EUMVA</name>
<protein>
    <submittedName>
        <fullName evidence="1">Uncharacterized protein</fullName>
    </submittedName>
</protein>
<proteinExistence type="predicted"/>
<dbReference type="EMBL" id="BGZK01000042">
    <property type="protein sequence ID" value="GBP10791.1"/>
    <property type="molecule type" value="Genomic_DNA"/>
</dbReference>
<reference evidence="1 2" key="1">
    <citation type="journal article" date="2019" name="Commun. Biol.">
        <title>The bagworm genome reveals a unique fibroin gene that provides high tensile strength.</title>
        <authorList>
            <person name="Kono N."/>
            <person name="Nakamura H."/>
            <person name="Ohtoshi R."/>
            <person name="Tomita M."/>
            <person name="Numata K."/>
            <person name="Arakawa K."/>
        </authorList>
    </citation>
    <scope>NUCLEOTIDE SEQUENCE [LARGE SCALE GENOMIC DNA]</scope>
</reference>